<reference evidence="9 10" key="1">
    <citation type="submission" date="2006-02" db="EMBL/GenBank/DDBJ databases">
        <authorList>
            <person name="Amann R."/>
            <person name="Ferriera S."/>
            <person name="Johnson J."/>
            <person name="Kravitz S."/>
            <person name="Halpern A."/>
            <person name="Remington K."/>
            <person name="Beeson K."/>
            <person name="Tran B."/>
            <person name="Rogers Y.-H."/>
            <person name="Friedman R."/>
            <person name="Venter J.C."/>
        </authorList>
    </citation>
    <scope>NUCLEOTIDE SEQUENCE [LARGE SCALE GENOMIC DNA]</scope>
    <source>
        <strain evidence="9 10">DSM 3645</strain>
    </source>
</reference>
<feature type="transmembrane region" description="Helical" evidence="8">
    <location>
        <begin position="30"/>
        <end position="54"/>
    </location>
</feature>
<dbReference type="PROSITE" id="PS00221">
    <property type="entry name" value="MIP"/>
    <property type="match status" value="1"/>
</dbReference>
<dbReference type="PRINTS" id="PR00783">
    <property type="entry name" value="MINTRINSICP"/>
</dbReference>
<dbReference type="InterPro" id="IPR050363">
    <property type="entry name" value="MIP/Aquaporin"/>
</dbReference>
<dbReference type="Gene3D" id="1.20.1080.10">
    <property type="entry name" value="Glycerol uptake facilitator protein"/>
    <property type="match status" value="1"/>
</dbReference>
<dbReference type="STRING" id="314230.DSM3645_21497"/>
<comment type="subcellular location">
    <subcellularLocation>
        <location evidence="1">Membrane</location>
        <topology evidence="1">Multi-pass membrane protein</topology>
    </subcellularLocation>
</comment>
<feature type="transmembrane region" description="Helical" evidence="8">
    <location>
        <begin position="186"/>
        <end position="206"/>
    </location>
</feature>
<sequence>MAEIVGTFLLIFFGLGAVQTAVLHGDLAGLWQVGIVWGVAIMLAIYTIGPISGAHINPAITIGLSTWGLFPARRVAPYVGSQLVGAIAAAALLFAINASYFGATEAERGIVRGEPASIVTAMCFGEYYPNPGKLGGAAVTDADLAVWEAGFSQPMAWLAEAVGTAILAMVVLATTEKENLGGPKNLAPVFIGLCVAVLICVIAPLTQACFNPARDFGPRLFAYFAGWGSAAIPGPNGIGMVTVYIVAPIVGSIVGCGLYQKLVRPYVIEPTPTAD</sequence>
<evidence type="ECO:0000256" key="5">
    <source>
        <dbReference type="ARBA" id="ARBA00022989"/>
    </source>
</evidence>
<keyword evidence="5 8" id="KW-1133">Transmembrane helix</keyword>
<evidence type="ECO:0000313" key="10">
    <source>
        <dbReference type="Proteomes" id="UP000004358"/>
    </source>
</evidence>
<dbReference type="PANTHER" id="PTHR43829:SF9">
    <property type="entry name" value="AQUAPORIN-9"/>
    <property type="match status" value="1"/>
</dbReference>
<gene>
    <name evidence="9" type="ORF">DSM3645_21497</name>
</gene>
<dbReference type="InterPro" id="IPR023271">
    <property type="entry name" value="Aquaporin-like"/>
</dbReference>
<feature type="transmembrane region" description="Helical" evidence="8">
    <location>
        <begin position="237"/>
        <end position="259"/>
    </location>
</feature>
<dbReference type="SUPFAM" id="SSF81338">
    <property type="entry name" value="Aquaporin-like"/>
    <property type="match status" value="1"/>
</dbReference>
<keyword evidence="3 7" id="KW-0813">Transport</keyword>
<evidence type="ECO:0000256" key="7">
    <source>
        <dbReference type="RuleBase" id="RU000477"/>
    </source>
</evidence>
<dbReference type="GO" id="GO:0005886">
    <property type="term" value="C:plasma membrane"/>
    <property type="evidence" value="ECO:0007669"/>
    <property type="project" value="TreeGrafter"/>
</dbReference>
<organism evidence="9 10">
    <name type="scientific">Blastopirellula marina DSM 3645</name>
    <dbReference type="NCBI Taxonomy" id="314230"/>
    <lineage>
        <taxon>Bacteria</taxon>
        <taxon>Pseudomonadati</taxon>
        <taxon>Planctomycetota</taxon>
        <taxon>Planctomycetia</taxon>
        <taxon>Pirellulales</taxon>
        <taxon>Pirellulaceae</taxon>
        <taxon>Blastopirellula</taxon>
    </lineage>
</organism>
<dbReference type="HOGENOM" id="CLU_020019_9_3_0"/>
<dbReference type="GO" id="GO:0015254">
    <property type="term" value="F:glycerol channel activity"/>
    <property type="evidence" value="ECO:0007669"/>
    <property type="project" value="TreeGrafter"/>
</dbReference>
<protein>
    <submittedName>
        <fullName evidence="9">Putative glycerol uptake facilitator protein</fullName>
    </submittedName>
</protein>
<dbReference type="PANTHER" id="PTHR43829">
    <property type="entry name" value="AQUAPORIN OR AQUAGLYCEROPORIN RELATED"/>
    <property type="match status" value="1"/>
</dbReference>
<dbReference type="Pfam" id="PF00230">
    <property type="entry name" value="MIP"/>
    <property type="match status" value="1"/>
</dbReference>
<dbReference type="Proteomes" id="UP000004358">
    <property type="component" value="Unassembled WGS sequence"/>
</dbReference>
<evidence type="ECO:0000256" key="1">
    <source>
        <dbReference type="ARBA" id="ARBA00004141"/>
    </source>
</evidence>
<dbReference type="InterPro" id="IPR022357">
    <property type="entry name" value="MIP_CS"/>
</dbReference>
<name>A3ZR93_9BACT</name>
<dbReference type="EMBL" id="AANZ01000006">
    <property type="protein sequence ID" value="EAQ81189.1"/>
    <property type="molecule type" value="Genomic_DNA"/>
</dbReference>
<dbReference type="InterPro" id="IPR000425">
    <property type="entry name" value="MIP"/>
</dbReference>
<keyword evidence="6 8" id="KW-0472">Membrane</keyword>
<evidence type="ECO:0000313" key="9">
    <source>
        <dbReference type="EMBL" id="EAQ81189.1"/>
    </source>
</evidence>
<feature type="transmembrane region" description="Helical" evidence="8">
    <location>
        <begin position="155"/>
        <end position="174"/>
    </location>
</feature>
<evidence type="ECO:0000256" key="4">
    <source>
        <dbReference type="ARBA" id="ARBA00022692"/>
    </source>
</evidence>
<evidence type="ECO:0000256" key="6">
    <source>
        <dbReference type="ARBA" id="ARBA00023136"/>
    </source>
</evidence>
<feature type="transmembrane region" description="Helical" evidence="8">
    <location>
        <begin position="75"/>
        <end position="96"/>
    </location>
</feature>
<evidence type="ECO:0000256" key="8">
    <source>
        <dbReference type="SAM" id="Phobius"/>
    </source>
</evidence>
<comment type="caution">
    <text evidence="9">The sequence shown here is derived from an EMBL/GenBank/DDBJ whole genome shotgun (WGS) entry which is preliminary data.</text>
</comment>
<evidence type="ECO:0000256" key="3">
    <source>
        <dbReference type="ARBA" id="ARBA00022448"/>
    </source>
</evidence>
<keyword evidence="4 7" id="KW-0812">Transmembrane</keyword>
<proteinExistence type="inferred from homology"/>
<evidence type="ECO:0000256" key="2">
    <source>
        <dbReference type="ARBA" id="ARBA00006175"/>
    </source>
</evidence>
<dbReference type="eggNOG" id="COG0580">
    <property type="taxonomic scope" value="Bacteria"/>
</dbReference>
<accession>A3ZR93</accession>
<dbReference type="AlphaFoldDB" id="A3ZR93"/>
<dbReference type="RefSeq" id="WP_002652199.1">
    <property type="nucleotide sequence ID" value="NZ_CH672376.1"/>
</dbReference>
<comment type="similarity">
    <text evidence="2 7">Belongs to the MIP/aquaporin (TC 1.A.8) family.</text>
</comment>